<evidence type="ECO:0000313" key="1">
    <source>
        <dbReference type="EMBL" id="RAJ13770.1"/>
    </source>
</evidence>
<reference evidence="1 2" key="1">
    <citation type="submission" date="2018-06" db="EMBL/GenBank/DDBJ databases">
        <title>Genomic Encyclopedia of Archaeal and Bacterial Type Strains, Phase II (KMG-II): from individual species to whole genera.</title>
        <authorList>
            <person name="Goeker M."/>
        </authorList>
    </citation>
    <scope>NUCLEOTIDE SEQUENCE [LARGE SCALE GENOMIC DNA]</scope>
    <source>
        <strain evidence="1 2">DSM 23522</strain>
    </source>
</reference>
<dbReference type="SUPFAM" id="SSF160574">
    <property type="entry name" value="BT0923-like"/>
    <property type="match status" value="1"/>
</dbReference>
<gene>
    <name evidence="1" type="ORF">LV92_00884</name>
</gene>
<dbReference type="Proteomes" id="UP000249696">
    <property type="component" value="Unassembled WGS sequence"/>
</dbReference>
<keyword evidence="2" id="KW-1185">Reference proteome</keyword>
<evidence type="ECO:0000313" key="2">
    <source>
        <dbReference type="Proteomes" id="UP000249696"/>
    </source>
</evidence>
<accession>A0A327R9Z8</accession>
<proteinExistence type="predicted"/>
<sequence length="123" mass="13700">MRRFNDFGIVFPLVMVIIIKIGIMRKLFFGIALSITSLTACGQENKVVKGAVTEMSVAQDKFSEIGAAELPEAVTKAIDTYYPSAVINKAYMNNSRQFRLDIILKEGNSGTIYADKDGDWIER</sequence>
<dbReference type="AlphaFoldDB" id="A0A327R9Z8"/>
<dbReference type="EMBL" id="QLLN01000002">
    <property type="protein sequence ID" value="RAJ13770.1"/>
    <property type="molecule type" value="Genomic_DNA"/>
</dbReference>
<comment type="caution">
    <text evidence="1">The sequence shown here is derived from an EMBL/GenBank/DDBJ whole genome shotgun (WGS) entry which is preliminary data.</text>
</comment>
<organism evidence="1 2">
    <name type="scientific">Arenibacter echinorum</name>
    <dbReference type="NCBI Taxonomy" id="440515"/>
    <lineage>
        <taxon>Bacteria</taxon>
        <taxon>Pseudomonadati</taxon>
        <taxon>Bacteroidota</taxon>
        <taxon>Flavobacteriia</taxon>
        <taxon>Flavobacteriales</taxon>
        <taxon>Flavobacteriaceae</taxon>
        <taxon>Arenibacter</taxon>
    </lineage>
</organism>
<protein>
    <submittedName>
        <fullName evidence="1">Uncharacterized protein</fullName>
    </submittedName>
</protein>
<name>A0A327R9Z8_9FLAO</name>